<dbReference type="PROSITE" id="PS00028">
    <property type="entry name" value="ZINC_FINGER_C2H2_1"/>
    <property type="match status" value="1"/>
</dbReference>
<keyword evidence="1" id="KW-0479">Metal-binding</keyword>
<feature type="region of interest" description="Disordered" evidence="2">
    <location>
        <begin position="35"/>
        <end position="65"/>
    </location>
</feature>
<evidence type="ECO:0000256" key="1">
    <source>
        <dbReference type="PROSITE-ProRule" id="PRU00042"/>
    </source>
</evidence>
<dbReference type="RefSeq" id="XP_027337736.1">
    <property type="nucleotide sequence ID" value="XM_027481935.1"/>
</dbReference>
<dbReference type="PROSITE" id="PS50157">
    <property type="entry name" value="ZINC_FINGER_C2H2_2"/>
    <property type="match status" value="1"/>
</dbReference>
<keyword evidence="4" id="KW-1185">Reference proteome</keyword>
<evidence type="ECO:0000259" key="3">
    <source>
        <dbReference type="PROSITE" id="PS50157"/>
    </source>
</evidence>
<evidence type="ECO:0000313" key="5">
    <source>
        <dbReference type="RefSeq" id="XP_027337736.1"/>
    </source>
</evidence>
<feature type="region of interest" description="Disordered" evidence="2">
    <location>
        <begin position="129"/>
        <end position="149"/>
    </location>
</feature>
<reference evidence="4" key="1">
    <citation type="journal article" date="2019" name="Toxins">
        <title>Detection of Abrin-Like and Prepropulchellin-Like Toxin Genes and Transcripts Using Whole Genome Sequencing and Full-Length Transcript Sequencing of Abrus precatorius.</title>
        <authorList>
            <person name="Hovde B.T."/>
            <person name="Daligault H.E."/>
            <person name="Hanschen E.R."/>
            <person name="Kunde Y.A."/>
            <person name="Johnson M.B."/>
            <person name="Starkenburg S.R."/>
            <person name="Johnson S.L."/>
        </authorList>
    </citation>
    <scope>NUCLEOTIDE SEQUENCE [LARGE SCALE GENOMIC DNA]</scope>
</reference>
<dbReference type="GO" id="GO:0008270">
    <property type="term" value="F:zinc ion binding"/>
    <property type="evidence" value="ECO:0007669"/>
    <property type="project" value="UniProtKB-KW"/>
</dbReference>
<dbReference type="OrthoDB" id="9514740at2759"/>
<proteinExistence type="predicted"/>
<evidence type="ECO:0000313" key="4">
    <source>
        <dbReference type="Proteomes" id="UP000694853"/>
    </source>
</evidence>
<dbReference type="PANTHER" id="PTHR31681:SF4">
    <property type="entry name" value="C2H2-LIKE ZINC FINGER PROTEIN"/>
    <property type="match status" value="1"/>
</dbReference>
<dbReference type="AlphaFoldDB" id="A0A8B8K258"/>
<dbReference type="KEGG" id="aprc:113851448"/>
<organism evidence="4 5">
    <name type="scientific">Abrus precatorius</name>
    <name type="common">Indian licorice</name>
    <name type="synonym">Glycine abrus</name>
    <dbReference type="NCBI Taxonomy" id="3816"/>
    <lineage>
        <taxon>Eukaryota</taxon>
        <taxon>Viridiplantae</taxon>
        <taxon>Streptophyta</taxon>
        <taxon>Embryophyta</taxon>
        <taxon>Tracheophyta</taxon>
        <taxon>Spermatophyta</taxon>
        <taxon>Magnoliopsida</taxon>
        <taxon>eudicotyledons</taxon>
        <taxon>Gunneridae</taxon>
        <taxon>Pentapetalae</taxon>
        <taxon>rosids</taxon>
        <taxon>fabids</taxon>
        <taxon>Fabales</taxon>
        <taxon>Fabaceae</taxon>
        <taxon>Papilionoideae</taxon>
        <taxon>50 kb inversion clade</taxon>
        <taxon>NPAAA clade</taxon>
        <taxon>indigoferoid/millettioid clade</taxon>
        <taxon>Abreae</taxon>
        <taxon>Abrus</taxon>
    </lineage>
</organism>
<reference evidence="5" key="2">
    <citation type="submission" date="2025-08" db="UniProtKB">
        <authorList>
            <consortium name="RefSeq"/>
        </authorList>
    </citation>
    <scope>IDENTIFICATION</scope>
    <source>
        <tissue evidence="5">Young leaves</tissue>
    </source>
</reference>
<protein>
    <submittedName>
        <fullName evidence="5">Uncharacterized protein LOC113851448</fullName>
    </submittedName>
</protein>
<dbReference type="PANTHER" id="PTHR31681">
    <property type="entry name" value="C2H2-LIKE ZINC FINGER PROTEIN"/>
    <property type="match status" value="1"/>
</dbReference>
<dbReference type="GeneID" id="113851448"/>
<keyword evidence="1" id="KW-0863">Zinc-finger</keyword>
<dbReference type="InterPro" id="IPR013087">
    <property type="entry name" value="Znf_C2H2_type"/>
</dbReference>
<feature type="compositionally biased region" description="Low complexity" evidence="2">
    <location>
        <begin position="51"/>
        <end position="61"/>
    </location>
</feature>
<dbReference type="SUPFAM" id="SSF56399">
    <property type="entry name" value="ADP-ribosylation"/>
    <property type="match status" value="1"/>
</dbReference>
<feature type="domain" description="C2H2-type" evidence="3">
    <location>
        <begin position="166"/>
        <end position="194"/>
    </location>
</feature>
<dbReference type="Proteomes" id="UP000694853">
    <property type="component" value="Unplaced"/>
</dbReference>
<dbReference type="Gene3D" id="3.90.228.10">
    <property type="match status" value="1"/>
</dbReference>
<gene>
    <name evidence="5" type="primary">LOC113851448</name>
</gene>
<evidence type="ECO:0000256" key="2">
    <source>
        <dbReference type="SAM" id="MobiDB-lite"/>
    </source>
</evidence>
<sequence length="404" mass="44887">MASIATFFNKFLYLLILLVHLGCFIFTTTTSTAAGKQDNRHAPQSKKRKISPLSQPSSPSHPKFKTHKALSSSWHFIKHLFSTKSCKTTTATAQSSPQSTANTTVSAAAAANSLTTARTSHQSLISLTQPDLFSPDLQRKKPTGPCPESDISADNNLFFPLRNDIFPCTACGEIFQKPQFLEQHQSTKHAVSELTGSDPGHNIVQIIFKSGWPETKEFPRVTRILKIHNSPKILSKFEEYRESVKSKATRHGTLTRRRDERCIADGNELMRFHCATFLCELGQNGDSSICSQQFCNICGIIKSGFSPKLDGISTLSTSWRAHVSIPDDVEREFRFMNVKRAMLVCRVIAGRVGSDSDDVEKEDGGFDSVMARGESGVYTRLDEEELLVFNPRAVLPCFVIVYSV</sequence>
<accession>A0A8B8K258</accession>
<name>A0A8B8K258_ABRPR</name>
<keyword evidence="1" id="KW-0862">Zinc</keyword>